<accession>A0ABD3YDT0</accession>
<dbReference type="AlphaFoldDB" id="A0ABD3YDT0"/>
<proteinExistence type="predicted"/>
<name>A0ABD3YDT0_9GAMM</name>
<dbReference type="RefSeq" id="WP_033028390.1">
    <property type="nucleotide sequence ID" value="NZ_JJNZ01000004.1"/>
</dbReference>
<dbReference type="Proteomes" id="UP000027154">
    <property type="component" value="Unassembled WGS sequence"/>
</dbReference>
<evidence type="ECO:0000313" key="3">
    <source>
        <dbReference type="Proteomes" id="UP000027154"/>
    </source>
</evidence>
<gene>
    <name evidence="2" type="ORF">DC53_01475</name>
</gene>
<comment type="caution">
    <text evidence="2">The sequence shown here is derived from an EMBL/GenBank/DDBJ whole genome shotgun (WGS) entry which is preliminary data.</text>
</comment>
<organism evidence="2 3">
    <name type="scientific">Pseudoalteromonas fuliginea</name>
    <dbReference type="NCBI Taxonomy" id="1872678"/>
    <lineage>
        <taxon>Bacteria</taxon>
        <taxon>Pseudomonadati</taxon>
        <taxon>Pseudomonadota</taxon>
        <taxon>Gammaproteobacteria</taxon>
        <taxon>Alteromonadales</taxon>
        <taxon>Pseudoalteromonadaceae</taxon>
        <taxon>Pseudoalteromonas</taxon>
    </lineage>
</organism>
<keyword evidence="1" id="KW-0812">Transmembrane</keyword>
<dbReference type="EMBL" id="JJNZ01000004">
    <property type="protein sequence ID" value="KDC53337.1"/>
    <property type="molecule type" value="Genomic_DNA"/>
</dbReference>
<sequence>MFELFLIIMIFLSPFLLLVLIKNYFTYKTTTKEKSLLLQDKNQKNTIVMLQRKLDVLVERVIVLEELAINKNIDLSQQIAQL</sequence>
<protein>
    <submittedName>
        <fullName evidence="2">Uncharacterized protein</fullName>
    </submittedName>
</protein>
<evidence type="ECO:0000256" key="1">
    <source>
        <dbReference type="SAM" id="Phobius"/>
    </source>
</evidence>
<feature type="transmembrane region" description="Helical" evidence="1">
    <location>
        <begin position="6"/>
        <end position="25"/>
    </location>
</feature>
<keyword evidence="1" id="KW-1133">Transmembrane helix</keyword>
<keyword evidence="1" id="KW-0472">Membrane</keyword>
<reference evidence="2 3" key="1">
    <citation type="submission" date="2014-04" db="EMBL/GenBank/DDBJ databases">
        <title>Pseudoalteromonas galatheae sp. nov., isolated from a deep-sea polychaete near Canal Concepcion, Chile.</title>
        <authorList>
            <person name="Machado H.R."/>
            <person name="Gram L."/>
            <person name="Vynne N.G."/>
        </authorList>
    </citation>
    <scope>NUCLEOTIDE SEQUENCE [LARGE SCALE GENOMIC DNA]</scope>
    <source>
        <strain evidence="2 3">KMM216</strain>
    </source>
</reference>
<evidence type="ECO:0000313" key="2">
    <source>
        <dbReference type="EMBL" id="KDC53337.1"/>
    </source>
</evidence>